<protein>
    <recommendedName>
        <fullName evidence="3">2-amino-4-hydroxy-6-hydroxymethyldihydropteridine diphosphokinase</fullName>
    </recommendedName>
</protein>
<evidence type="ECO:0008006" key="3">
    <source>
        <dbReference type="Google" id="ProtNLM"/>
    </source>
</evidence>
<accession>A0AAW9YAJ4</accession>
<dbReference type="RefSeq" id="WP_163148576.1">
    <property type="nucleotide sequence ID" value="NZ_JAAIKZ010000020.1"/>
</dbReference>
<gene>
    <name evidence="1" type="ORF">G4911_12390</name>
</gene>
<proteinExistence type="predicted"/>
<name>A0AAW9YAJ4_9GAMM</name>
<organism evidence="1 2">
    <name type="scientific">Aeromonas rivipollensis</name>
    <dbReference type="NCBI Taxonomy" id="948519"/>
    <lineage>
        <taxon>Bacteria</taxon>
        <taxon>Pseudomonadati</taxon>
        <taxon>Pseudomonadota</taxon>
        <taxon>Gammaproteobacteria</taxon>
        <taxon>Aeromonadales</taxon>
        <taxon>Aeromonadaceae</taxon>
        <taxon>Aeromonas</taxon>
    </lineage>
</organism>
<evidence type="ECO:0000313" key="2">
    <source>
        <dbReference type="Proteomes" id="UP000480681"/>
    </source>
</evidence>
<dbReference type="EMBL" id="JAAIKZ010000020">
    <property type="protein sequence ID" value="NEX75521.1"/>
    <property type="molecule type" value="Genomic_DNA"/>
</dbReference>
<dbReference type="AlphaFoldDB" id="A0AAW9YAJ4"/>
<evidence type="ECO:0000313" key="1">
    <source>
        <dbReference type="EMBL" id="NEX75521.1"/>
    </source>
</evidence>
<reference evidence="1 2" key="1">
    <citation type="submission" date="2020-02" db="EMBL/GenBank/DDBJ databases">
        <title>Genome sequencing of Aeromonas rivipollensis.</title>
        <authorList>
            <person name="Fono-Tamo Ubani E.K."/>
            <person name="Lekota K.E."/>
        </authorList>
    </citation>
    <scope>NUCLEOTIDE SEQUENCE [LARGE SCALE GENOMIC DNA]</scope>
    <source>
        <strain evidence="1 2">G87</strain>
    </source>
</reference>
<dbReference type="Proteomes" id="UP000480681">
    <property type="component" value="Unassembled WGS sequence"/>
</dbReference>
<comment type="caution">
    <text evidence="1">The sequence shown here is derived from an EMBL/GenBank/DDBJ whole genome shotgun (WGS) entry which is preliminary data.</text>
</comment>
<sequence>MMQFGKCLVSVGSNPVQLGEVIRQMLQACFKALKCDLAAISSSHVFVLTGHLYAQVRPTLLSGEVACSRADGGDIKEVCGREATPRRGKWRLA</sequence>